<dbReference type="InterPro" id="IPR050059">
    <property type="entry name" value="ATP_synthase_B_chain"/>
</dbReference>
<comment type="function">
    <text evidence="11">Component of the F(0) channel, it forms part of the peripheral stalk, linking F(1) to F(0). The b'-subunit is a diverged and duplicated form of b found in plants and photosynthetic bacteria.</text>
</comment>
<dbReference type="GO" id="GO:0046961">
    <property type="term" value="F:proton-transporting ATPase activity, rotational mechanism"/>
    <property type="evidence" value="ECO:0007669"/>
    <property type="project" value="TreeGrafter"/>
</dbReference>
<evidence type="ECO:0000256" key="11">
    <source>
        <dbReference type="ARBA" id="ARBA00025614"/>
    </source>
</evidence>
<name>A0A553V3B9_9HELI</name>
<keyword evidence="7 13" id="KW-0406">Ion transport</keyword>
<organism evidence="16 17">
    <name type="scientific">Helicobacter mehlei</name>
    <dbReference type="NCBI Taxonomy" id="2316080"/>
    <lineage>
        <taxon>Bacteria</taxon>
        <taxon>Pseudomonadati</taxon>
        <taxon>Campylobacterota</taxon>
        <taxon>Epsilonproteobacteria</taxon>
        <taxon>Campylobacterales</taxon>
        <taxon>Helicobacteraceae</taxon>
        <taxon>Helicobacter</taxon>
    </lineage>
</organism>
<reference evidence="16" key="2">
    <citation type="submission" date="2019-07" db="EMBL/GenBank/DDBJ databases">
        <authorList>
            <person name="Papic B."/>
        </authorList>
    </citation>
    <scope>NUCLEOTIDE SEQUENCE [LARGE SCALE GENOMIC DNA]</scope>
    <source>
        <strain evidence="16">L8b</strain>
    </source>
</reference>
<evidence type="ECO:0000256" key="10">
    <source>
        <dbReference type="ARBA" id="ARBA00025198"/>
    </source>
</evidence>
<accession>A0A553V3B9</accession>
<evidence type="ECO:0000256" key="5">
    <source>
        <dbReference type="ARBA" id="ARBA00022781"/>
    </source>
</evidence>
<evidence type="ECO:0000256" key="8">
    <source>
        <dbReference type="ARBA" id="ARBA00023136"/>
    </source>
</evidence>
<keyword evidence="6 13" id="KW-1133">Transmembrane helix</keyword>
<dbReference type="GO" id="GO:0046933">
    <property type="term" value="F:proton-transporting ATP synthase activity, rotational mechanism"/>
    <property type="evidence" value="ECO:0007669"/>
    <property type="project" value="UniProtKB-UniRule"/>
</dbReference>
<evidence type="ECO:0000256" key="9">
    <source>
        <dbReference type="ARBA" id="ARBA00023310"/>
    </source>
</evidence>
<keyword evidence="4 13" id="KW-0812">Transmembrane</keyword>
<sequence length="182" mass="20808">MSNVGLPLMERVLVGVLALGALCWASGGEAMDISQTDIVERVLNFILFMGILWYAMGGALKKMLLQRRARISEKLSSLQEERQAIKEEKEQALRSLEEAKQKASQILSNAKQEAYLLTQKHEQLSKIAIEKLIKNHQSLMDKEEVKVQQEVIDEVLEELFKSKQAHFNLPTYMHLLHQRVIP</sequence>
<dbReference type="OrthoDB" id="5373033at2"/>
<dbReference type="CDD" id="cd06503">
    <property type="entry name" value="ATP-synt_Fo_b"/>
    <property type="match status" value="1"/>
</dbReference>
<keyword evidence="15" id="KW-0175">Coiled coil</keyword>
<keyword evidence="17" id="KW-1185">Reference proteome</keyword>
<keyword evidence="8 13" id="KW-0472">Membrane</keyword>
<dbReference type="AlphaFoldDB" id="A0A553V3B9"/>
<dbReference type="InterPro" id="IPR002146">
    <property type="entry name" value="ATP_synth_b/b'su_bac/chlpt"/>
</dbReference>
<comment type="subunit">
    <text evidence="13">F-type ATPases have 2 components, F(1) - the catalytic core - and F(0) - the membrane proton channel. F(1) has five subunits: alpha(3), beta(3), gamma(1), delta(1), epsilon(1). F(0) has three main subunits: a(1), b(2) and c(10-14). The alpha and beta chains form an alternating ring which encloses part of the gamma chain. F(1) is attached to F(0) by a central stalk formed by the gamma and epsilon chains, while a peripheral stalk is formed by the delta and b chains.</text>
</comment>
<dbReference type="Proteomes" id="UP000319322">
    <property type="component" value="Unassembled WGS sequence"/>
</dbReference>
<evidence type="ECO:0000256" key="13">
    <source>
        <dbReference type="HAMAP-Rule" id="MF_01398"/>
    </source>
</evidence>
<evidence type="ECO:0000256" key="15">
    <source>
        <dbReference type="SAM" id="Coils"/>
    </source>
</evidence>
<dbReference type="PANTHER" id="PTHR33445">
    <property type="entry name" value="ATP SYNTHASE SUBUNIT B', CHLOROPLASTIC"/>
    <property type="match status" value="1"/>
</dbReference>
<evidence type="ECO:0000256" key="1">
    <source>
        <dbReference type="ARBA" id="ARBA00005513"/>
    </source>
</evidence>
<comment type="caution">
    <text evidence="16">The sequence shown here is derived from an EMBL/GenBank/DDBJ whole genome shotgun (WGS) entry which is preliminary data.</text>
</comment>
<reference evidence="16" key="1">
    <citation type="submission" date="2019-07" db="EMBL/GenBank/DDBJ databases">
        <title>Helicobacter labacensis sp. nov., Helicobacter mehlei sp. nov. and Helicobacter vulpis sp. nov., isolated from gastric mucosa of red fox (Vulpis vulpis).</title>
        <authorList>
            <person name="Kusar D."/>
            <person name="Gruntar I."/>
            <person name="Pate M."/>
            <person name="Zajc U."/>
            <person name="Ocepek M."/>
        </authorList>
    </citation>
    <scope>NUCLEOTIDE SEQUENCE [LARGE SCALE GENOMIC DNA]</scope>
    <source>
        <strain evidence="16">L8b</strain>
    </source>
</reference>
<evidence type="ECO:0000313" key="16">
    <source>
        <dbReference type="EMBL" id="TSA86979.1"/>
    </source>
</evidence>
<dbReference type="HAMAP" id="MF_01398">
    <property type="entry name" value="ATP_synth_b_bprime"/>
    <property type="match status" value="1"/>
</dbReference>
<dbReference type="PANTHER" id="PTHR33445:SF2">
    <property type="entry name" value="ATP SYNTHASE SUBUNIT B', CHLOROPLASTIC"/>
    <property type="match status" value="1"/>
</dbReference>
<feature type="transmembrane region" description="Helical" evidence="13">
    <location>
        <begin position="43"/>
        <end position="60"/>
    </location>
</feature>
<evidence type="ECO:0000256" key="4">
    <source>
        <dbReference type="ARBA" id="ARBA00022692"/>
    </source>
</evidence>
<dbReference type="EMBL" id="VKGC01000001">
    <property type="protein sequence ID" value="TSA86979.1"/>
    <property type="molecule type" value="Genomic_DNA"/>
</dbReference>
<dbReference type="Pfam" id="PF00430">
    <property type="entry name" value="ATP-synt_B"/>
    <property type="match status" value="1"/>
</dbReference>
<keyword evidence="13" id="KW-1003">Cell membrane</keyword>
<keyword evidence="5 13" id="KW-0375">Hydrogen ion transport</keyword>
<dbReference type="GO" id="GO:0005886">
    <property type="term" value="C:plasma membrane"/>
    <property type="evidence" value="ECO:0007669"/>
    <property type="project" value="UniProtKB-SubCell"/>
</dbReference>
<keyword evidence="3 13" id="KW-0138">CF(0)</keyword>
<evidence type="ECO:0000256" key="6">
    <source>
        <dbReference type="ARBA" id="ARBA00022989"/>
    </source>
</evidence>
<gene>
    <name evidence="13" type="primary">atpF</name>
    <name evidence="16" type="ORF">FNE76_00485</name>
</gene>
<dbReference type="GO" id="GO:0045259">
    <property type="term" value="C:proton-transporting ATP synthase complex"/>
    <property type="evidence" value="ECO:0007669"/>
    <property type="project" value="UniProtKB-KW"/>
</dbReference>
<evidence type="ECO:0000313" key="17">
    <source>
        <dbReference type="Proteomes" id="UP000319322"/>
    </source>
</evidence>
<protein>
    <recommendedName>
        <fullName evidence="13">ATP synthase subunit b</fullName>
    </recommendedName>
    <alternativeName>
        <fullName evidence="13">ATP synthase F(0) sector subunit b</fullName>
    </alternativeName>
    <alternativeName>
        <fullName evidence="13">ATPase subunit I</fullName>
    </alternativeName>
    <alternativeName>
        <fullName evidence="13">F-type ATPase subunit b</fullName>
        <shortName evidence="13">F-ATPase subunit b</shortName>
    </alternativeName>
</protein>
<evidence type="ECO:0000256" key="14">
    <source>
        <dbReference type="RuleBase" id="RU003848"/>
    </source>
</evidence>
<comment type="function">
    <text evidence="10 13">F(1)F(0) ATP synthase produces ATP from ADP in the presence of a proton or sodium gradient. F-type ATPases consist of two structural domains, F(1) containing the extramembraneous catalytic core and F(0) containing the membrane proton channel, linked together by a central stalk and a peripheral stalk. During catalysis, ATP synthesis in the catalytic domain of F(1) is coupled via a rotary mechanism of the central stalk subunits to proton translocation.</text>
</comment>
<evidence type="ECO:0000256" key="2">
    <source>
        <dbReference type="ARBA" id="ARBA00022448"/>
    </source>
</evidence>
<evidence type="ECO:0000256" key="7">
    <source>
        <dbReference type="ARBA" id="ARBA00023065"/>
    </source>
</evidence>
<evidence type="ECO:0000256" key="12">
    <source>
        <dbReference type="ARBA" id="ARBA00037847"/>
    </source>
</evidence>
<comment type="similarity">
    <text evidence="1 13 14">Belongs to the ATPase B chain family.</text>
</comment>
<dbReference type="GO" id="GO:0012505">
    <property type="term" value="C:endomembrane system"/>
    <property type="evidence" value="ECO:0007669"/>
    <property type="project" value="UniProtKB-SubCell"/>
</dbReference>
<comment type="subcellular location">
    <subcellularLocation>
        <location evidence="13">Cell membrane</location>
        <topology evidence="13">Single-pass membrane protein</topology>
    </subcellularLocation>
    <subcellularLocation>
        <location evidence="12">Endomembrane system</location>
        <topology evidence="12">Single-pass membrane protein</topology>
    </subcellularLocation>
</comment>
<keyword evidence="2 13" id="KW-0813">Transport</keyword>
<evidence type="ECO:0000256" key="3">
    <source>
        <dbReference type="ARBA" id="ARBA00022547"/>
    </source>
</evidence>
<feature type="coiled-coil region" evidence="15">
    <location>
        <begin position="61"/>
        <end position="113"/>
    </location>
</feature>
<proteinExistence type="inferred from homology"/>
<keyword evidence="9 13" id="KW-0066">ATP synthesis</keyword>